<gene>
    <name evidence="6" type="ORF">DES37_10813</name>
</gene>
<dbReference type="OrthoDB" id="8678019at2"/>
<evidence type="ECO:0000256" key="4">
    <source>
        <dbReference type="ARBA" id="ARBA00023163"/>
    </source>
</evidence>
<feature type="domain" description="HTH lysR-type" evidence="5">
    <location>
        <begin position="1"/>
        <end position="59"/>
    </location>
</feature>
<keyword evidence="7" id="KW-1185">Reference proteome</keyword>
<dbReference type="InterPro" id="IPR000847">
    <property type="entry name" value="LysR_HTH_N"/>
</dbReference>
<dbReference type="Proteomes" id="UP000246744">
    <property type="component" value="Unassembled WGS sequence"/>
</dbReference>
<keyword evidence="4" id="KW-0804">Transcription</keyword>
<evidence type="ECO:0000256" key="2">
    <source>
        <dbReference type="ARBA" id="ARBA00023015"/>
    </source>
</evidence>
<keyword evidence="2" id="KW-0805">Transcription regulation</keyword>
<dbReference type="PROSITE" id="PS50931">
    <property type="entry name" value="HTH_LYSR"/>
    <property type="match status" value="1"/>
</dbReference>
<evidence type="ECO:0000313" key="6">
    <source>
        <dbReference type="EMBL" id="PWW07590.1"/>
    </source>
</evidence>
<evidence type="ECO:0000256" key="1">
    <source>
        <dbReference type="ARBA" id="ARBA00009437"/>
    </source>
</evidence>
<dbReference type="NCBIfam" id="NF007917">
    <property type="entry name" value="PRK10632.1"/>
    <property type="match status" value="1"/>
</dbReference>
<evidence type="ECO:0000256" key="3">
    <source>
        <dbReference type="ARBA" id="ARBA00023125"/>
    </source>
</evidence>
<dbReference type="Pfam" id="PF03466">
    <property type="entry name" value="LysR_substrate"/>
    <property type="match status" value="1"/>
</dbReference>
<dbReference type="RefSeq" id="WP_110026257.1">
    <property type="nucleotide sequence ID" value="NZ_QGTS01000008.1"/>
</dbReference>
<keyword evidence="3 6" id="KW-0238">DNA-binding</keyword>
<comment type="caution">
    <text evidence="6">The sequence shown here is derived from an EMBL/GenBank/DDBJ whole genome shotgun (WGS) entry which is preliminary data.</text>
</comment>
<organism evidence="6 7">
    <name type="scientific">Mangrovibacter plantisponsor</name>
    <dbReference type="NCBI Taxonomy" id="451513"/>
    <lineage>
        <taxon>Bacteria</taxon>
        <taxon>Pseudomonadati</taxon>
        <taxon>Pseudomonadota</taxon>
        <taxon>Gammaproteobacteria</taxon>
        <taxon>Enterobacterales</taxon>
        <taxon>Enterobacteriaceae</taxon>
        <taxon>Mangrovibacter</taxon>
    </lineage>
</organism>
<dbReference type="Pfam" id="PF00126">
    <property type="entry name" value="HTH_1"/>
    <property type="match status" value="1"/>
</dbReference>
<dbReference type="Gene3D" id="1.10.10.10">
    <property type="entry name" value="Winged helix-like DNA-binding domain superfamily/Winged helix DNA-binding domain"/>
    <property type="match status" value="1"/>
</dbReference>
<dbReference type="GO" id="GO:0006351">
    <property type="term" value="P:DNA-templated transcription"/>
    <property type="evidence" value="ECO:0007669"/>
    <property type="project" value="TreeGrafter"/>
</dbReference>
<dbReference type="PANTHER" id="PTHR30537">
    <property type="entry name" value="HTH-TYPE TRANSCRIPTIONAL REGULATOR"/>
    <property type="match status" value="1"/>
</dbReference>
<comment type="similarity">
    <text evidence="1">Belongs to the LysR transcriptional regulatory family.</text>
</comment>
<dbReference type="InterPro" id="IPR036390">
    <property type="entry name" value="WH_DNA-bd_sf"/>
</dbReference>
<dbReference type="AlphaFoldDB" id="A0A317PY27"/>
<proteinExistence type="inferred from homology"/>
<dbReference type="PANTHER" id="PTHR30537:SF5">
    <property type="entry name" value="HTH-TYPE TRANSCRIPTIONAL ACTIVATOR TTDR-RELATED"/>
    <property type="match status" value="1"/>
</dbReference>
<dbReference type="SUPFAM" id="SSF46785">
    <property type="entry name" value="Winged helix' DNA-binding domain"/>
    <property type="match status" value="1"/>
</dbReference>
<dbReference type="InterPro" id="IPR005119">
    <property type="entry name" value="LysR_subst-bd"/>
</dbReference>
<protein>
    <submittedName>
        <fullName evidence="6">DNA-binding transcriptional LysR family regulator</fullName>
    </submittedName>
</protein>
<dbReference type="Gene3D" id="3.40.190.290">
    <property type="match status" value="1"/>
</dbReference>
<dbReference type="InterPro" id="IPR036388">
    <property type="entry name" value="WH-like_DNA-bd_sf"/>
</dbReference>
<evidence type="ECO:0000313" key="7">
    <source>
        <dbReference type="Proteomes" id="UP000246744"/>
    </source>
</evidence>
<sequence length="307" mass="34407">MERLRSMAIFVKVVESGSFTEAARQIALSVSSVSIIIAKLEDGLQVKLLNRTTRKLSLTEAGKVFYQGCRRTLDEAKQAQEDMFAFHNNPVGVLRIGCSPTMAQYVLTQMSTQFLSEFTGLSLNLMTGVPAPDLIANGLDLIIRFGELEDSGLYSKRIGIMPMVICSARGYLIKNGRPESPDVIDKFDWLEYCVKPDNIITLISPQGHSICLSPEGRFSTNDPIALINWLKLGNGLAYVPLPWILEEVRKGDIEILFREYKAEVRPVYALHAARGRLSVKVKSCINYLITYFSHIEKECVELMSLHK</sequence>
<evidence type="ECO:0000259" key="5">
    <source>
        <dbReference type="PROSITE" id="PS50931"/>
    </source>
</evidence>
<accession>A0A317PY27</accession>
<dbReference type="GO" id="GO:0043565">
    <property type="term" value="F:sequence-specific DNA binding"/>
    <property type="evidence" value="ECO:0007669"/>
    <property type="project" value="TreeGrafter"/>
</dbReference>
<name>A0A317PY27_9ENTR</name>
<dbReference type="InterPro" id="IPR058163">
    <property type="entry name" value="LysR-type_TF_proteobact-type"/>
</dbReference>
<dbReference type="GO" id="GO:0003700">
    <property type="term" value="F:DNA-binding transcription factor activity"/>
    <property type="evidence" value="ECO:0007669"/>
    <property type="project" value="InterPro"/>
</dbReference>
<reference evidence="6 7" key="1">
    <citation type="submission" date="2018-05" db="EMBL/GenBank/DDBJ databases">
        <title>Genomic Encyclopedia of Type Strains, Phase IV (KMG-IV): sequencing the most valuable type-strain genomes for metagenomic binning, comparative biology and taxonomic classification.</title>
        <authorList>
            <person name="Goeker M."/>
        </authorList>
    </citation>
    <scope>NUCLEOTIDE SEQUENCE [LARGE SCALE GENOMIC DNA]</scope>
    <source>
        <strain evidence="6 7">DSM 19579</strain>
    </source>
</reference>
<dbReference type="EMBL" id="QGTS01000008">
    <property type="protein sequence ID" value="PWW07590.1"/>
    <property type="molecule type" value="Genomic_DNA"/>
</dbReference>
<dbReference type="CDD" id="cd08422">
    <property type="entry name" value="PBP2_CrgA_like"/>
    <property type="match status" value="1"/>
</dbReference>
<dbReference type="SUPFAM" id="SSF53850">
    <property type="entry name" value="Periplasmic binding protein-like II"/>
    <property type="match status" value="1"/>
</dbReference>
<dbReference type="FunFam" id="1.10.10.10:FF:000001">
    <property type="entry name" value="LysR family transcriptional regulator"/>
    <property type="match status" value="1"/>
</dbReference>